<sequence>MACGINLNFRSQLRSILDILAITAVNEICKLVDDRFAILNVEISRSRKENEGLKCRLHAMELQLARGCVQGAREQCGLQRDESPYVSQKRDREDASGRKENSVAQLADLQDQYTDTEEGRTETLLIKEERLEEDSEARGEMKVREKGK</sequence>
<keyword evidence="3" id="KW-1185">Reference proteome</keyword>
<dbReference type="Proteomes" id="UP001046870">
    <property type="component" value="Chromosome 20"/>
</dbReference>
<feature type="compositionally biased region" description="Basic and acidic residues" evidence="1">
    <location>
        <begin position="79"/>
        <end position="101"/>
    </location>
</feature>
<protein>
    <submittedName>
        <fullName evidence="2">Uncharacterized protein</fullName>
    </submittedName>
</protein>
<dbReference type="OrthoDB" id="654211at2759"/>
<name>A0A9D3SYJ3_MEGAT</name>
<comment type="caution">
    <text evidence="2">The sequence shown here is derived from an EMBL/GenBank/DDBJ whole genome shotgun (WGS) entry which is preliminary data.</text>
</comment>
<gene>
    <name evidence="2" type="ORF">MATL_G00221160</name>
</gene>
<proteinExistence type="predicted"/>
<dbReference type="AlphaFoldDB" id="A0A9D3SYJ3"/>
<feature type="compositionally biased region" description="Basic and acidic residues" evidence="1">
    <location>
        <begin position="117"/>
        <end position="148"/>
    </location>
</feature>
<evidence type="ECO:0000313" key="3">
    <source>
        <dbReference type="Proteomes" id="UP001046870"/>
    </source>
</evidence>
<feature type="region of interest" description="Disordered" evidence="1">
    <location>
        <begin position="75"/>
        <end position="148"/>
    </location>
</feature>
<dbReference type="EMBL" id="JAFDVH010000020">
    <property type="protein sequence ID" value="KAG7458522.1"/>
    <property type="molecule type" value="Genomic_DNA"/>
</dbReference>
<organism evidence="2 3">
    <name type="scientific">Megalops atlanticus</name>
    <name type="common">Tarpon</name>
    <name type="synonym">Clupea gigantea</name>
    <dbReference type="NCBI Taxonomy" id="7932"/>
    <lineage>
        <taxon>Eukaryota</taxon>
        <taxon>Metazoa</taxon>
        <taxon>Chordata</taxon>
        <taxon>Craniata</taxon>
        <taxon>Vertebrata</taxon>
        <taxon>Euteleostomi</taxon>
        <taxon>Actinopterygii</taxon>
        <taxon>Neopterygii</taxon>
        <taxon>Teleostei</taxon>
        <taxon>Elopiformes</taxon>
        <taxon>Megalopidae</taxon>
        <taxon>Megalops</taxon>
    </lineage>
</organism>
<evidence type="ECO:0000313" key="2">
    <source>
        <dbReference type="EMBL" id="KAG7458522.1"/>
    </source>
</evidence>
<reference evidence="2" key="1">
    <citation type="submission" date="2021-01" db="EMBL/GenBank/DDBJ databases">
        <authorList>
            <person name="Zahm M."/>
            <person name="Roques C."/>
            <person name="Cabau C."/>
            <person name="Klopp C."/>
            <person name="Donnadieu C."/>
            <person name="Jouanno E."/>
            <person name="Lampietro C."/>
            <person name="Louis A."/>
            <person name="Herpin A."/>
            <person name="Echchiki A."/>
            <person name="Berthelot C."/>
            <person name="Parey E."/>
            <person name="Roest-Crollius H."/>
            <person name="Braasch I."/>
            <person name="Postlethwait J."/>
            <person name="Bobe J."/>
            <person name="Montfort J."/>
            <person name="Bouchez O."/>
            <person name="Begum T."/>
            <person name="Mejri S."/>
            <person name="Adams A."/>
            <person name="Chen W.-J."/>
            <person name="Guiguen Y."/>
        </authorList>
    </citation>
    <scope>NUCLEOTIDE SEQUENCE</scope>
    <source>
        <strain evidence="2">YG-15Mar2019-1</strain>
        <tissue evidence="2">Brain</tissue>
    </source>
</reference>
<accession>A0A9D3SYJ3</accession>
<evidence type="ECO:0000256" key="1">
    <source>
        <dbReference type="SAM" id="MobiDB-lite"/>
    </source>
</evidence>